<dbReference type="PANTHER" id="PTHR38590:SF1">
    <property type="entry name" value="BLL0828 PROTEIN"/>
    <property type="match status" value="1"/>
</dbReference>
<dbReference type="InterPro" id="IPR047216">
    <property type="entry name" value="Endonuclease_DUF559_bact"/>
</dbReference>
<dbReference type="InterPro" id="IPR007569">
    <property type="entry name" value="DUF559"/>
</dbReference>
<dbReference type="SUPFAM" id="SSF52980">
    <property type="entry name" value="Restriction endonuclease-like"/>
    <property type="match status" value="1"/>
</dbReference>
<organism evidence="2 3">
    <name type="scientific">Geodia barretti</name>
    <name type="common">Barrett's horny sponge</name>
    <dbReference type="NCBI Taxonomy" id="519541"/>
    <lineage>
        <taxon>Eukaryota</taxon>
        <taxon>Metazoa</taxon>
        <taxon>Porifera</taxon>
        <taxon>Demospongiae</taxon>
        <taxon>Heteroscleromorpha</taxon>
        <taxon>Tetractinellida</taxon>
        <taxon>Astrophorina</taxon>
        <taxon>Geodiidae</taxon>
        <taxon>Geodia</taxon>
    </lineage>
</organism>
<accession>A0AA35RVI3</accession>
<comment type="caution">
    <text evidence="2">The sequence shown here is derived from an EMBL/GenBank/DDBJ whole genome shotgun (WGS) entry which is preliminary data.</text>
</comment>
<dbReference type="PANTHER" id="PTHR38590">
    <property type="entry name" value="BLL0828 PROTEIN"/>
    <property type="match status" value="1"/>
</dbReference>
<evidence type="ECO:0000313" key="3">
    <source>
        <dbReference type="Proteomes" id="UP001174909"/>
    </source>
</evidence>
<dbReference type="EMBL" id="CASHTH010001693">
    <property type="protein sequence ID" value="CAI8018515.1"/>
    <property type="molecule type" value="Genomic_DNA"/>
</dbReference>
<protein>
    <submittedName>
        <fullName evidence="2">Uncharacterized protein HI_1162</fullName>
    </submittedName>
</protein>
<name>A0AA35RVI3_GEOBA</name>
<dbReference type="GO" id="GO:0006281">
    <property type="term" value="P:DNA repair"/>
    <property type="evidence" value="ECO:0007669"/>
    <property type="project" value="UniProtKB-ARBA"/>
</dbReference>
<dbReference type="AlphaFoldDB" id="A0AA35RVI3"/>
<sequence length="106" mass="12351">MRKNPTDAERALWNILRNRQVLGYKFRRQAPMGPYIVDFVCFENRLIIEVDGAQHMERADYDVDRTTWLASAGYKVIRFWNNQVLEEMGAVRETIFATVEGLSPPS</sequence>
<dbReference type="CDD" id="cd01038">
    <property type="entry name" value="Endonuclease_DUF559"/>
    <property type="match status" value="1"/>
</dbReference>
<evidence type="ECO:0000313" key="2">
    <source>
        <dbReference type="EMBL" id="CAI8018515.1"/>
    </source>
</evidence>
<proteinExistence type="predicted"/>
<dbReference type="InterPro" id="IPR011335">
    <property type="entry name" value="Restrct_endonuc-II-like"/>
</dbReference>
<evidence type="ECO:0000259" key="1">
    <source>
        <dbReference type="Pfam" id="PF04480"/>
    </source>
</evidence>
<dbReference type="Gene3D" id="3.40.960.10">
    <property type="entry name" value="VSR Endonuclease"/>
    <property type="match status" value="1"/>
</dbReference>
<keyword evidence="3" id="KW-1185">Reference proteome</keyword>
<reference evidence="2" key="1">
    <citation type="submission" date="2023-03" db="EMBL/GenBank/DDBJ databases">
        <authorList>
            <person name="Steffen K."/>
            <person name="Cardenas P."/>
        </authorList>
    </citation>
    <scope>NUCLEOTIDE SEQUENCE</scope>
</reference>
<gene>
    <name evidence="2" type="ORF">GBAR_LOCUS11234</name>
</gene>
<dbReference type="Proteomes" id="UP001174909">
    <property type="component" value="Unassembled WGS sequence"/>
</dbReference>
<feature type="domain" description="DUF559" evidence="1">
    <location>
        <begin position="1"/>
        <end position="99"/>
    </location>
</feature>
<dbReference type="Pfam" id="PF04480">
    <property type="entry name" value="DUF559"/>
    <property type="match status" value="1"/>
</dbReference>